<sequence>MTAVIPLHPEASLSLALAVIASSSAPIVLLDGNLCVIAASASFYDAFLIDSETAAAKKFSQLGEGEWHVAQLSVLLEATAAGMADVRGYEMDLKRPGQDTRRLVLSAQKLDYADTSKVRLLLTVADVTDARIAEKVKDDLLRDKAILLQEVQHRVANSLQIIASILLQSARKVQSEETRTHLKSAHSRVMSIAAVQQQLAASSVGEVGLRSYFEQLCRSLGASMIHDPEQLSIDVRVDKTVTEANISVSLGLVVTELVINALKHAFPKQRKGKISVDYHTKGKDWTLQVSDDGIGMPANPDDAKPGLGTGIVEALSKQLEAEITVVDAMPGTTISITRRDDAVIVDTPEAA</sequence>
<dbReference type="InterPro" id="IPR011495">
    <property type="entry name" value="Sig_transdc_His_kin_sub2_dim/P"/>
</dbReference>
<dbReference type="Gene3D" id="3.30.565.10">
    <property type="entry name" value="Histidine kinase-like ATPase, C-terminal domain"/>
    <property type="match status" value="1"/>
</dbReference>
<protein>
    <recommendedName>
        <fullName evidence="2">histidine kinase</fullName>
        <ecNumber evidence="2">2.7.13.3</ecNumber>
    </recommendedName>
</protein>
<keyword evidence="3" id="KW-0597">Phosphoprotein</keyword>
<dbReference type="SMART" id="SM00387">
    <property type="entry name" value="HATPase_c"/>
    <property type="match status" value="1"/>
</dbReference>
<dbReference type="PROSITE" id="PS50109">
    <property type="entry name" value="HIS_KIN"/>
    <property type="match status" value="1"/>
</dbReference>
<evidence type="ECO:0000313" key="9">
    <source>
        <dbReference type="EMBL" id="OAP93794.1"/>
    </source>
</evidence>
<evidence type="ECO:0000256" key="2">
    <source>
        <dbReference type="ARBA" id="ARBA00012438"/>
    </source>
</evidence>
<reference evidence="9" key="1">
    <citation type="submission" date="2016-04" db="EMBL/GenBank/DDBJ databases">
        <title>Fast-growing isolate from the root nodules of Vavilovia formosa.</title>
        <authorList>
            <person name="Kimeklis A."/>
            <person name="Safronova V."/>
            <person name="Belimov A."/>
            <person name="Andronov E."/>
        </authorList>
    </citation>
    <scope>NUCLEOTIDE SEQUENCE [LARGE SCALE GENOMIC DNA]</scope>
    <source>
        <strain evidence="9">Vaf-46</strain>
    </source>
</reference>
<keyword evidence="4" id="KW-0808">Transferase</keyword>
<evidence type="ECO:0000256" key="5">
    <source>
        <dbReference type="ARBA" id="ARBA00022741"/>
    </source>
</evidence>
<dbReference type="Pfam" id="PF07568">
    <property type="entry name" value="HisKA_2"/>
    <property type="match status" value="1"/>
</dbReference>
<gene>
    <name evidence="9" type="ORF">A4U53_23850</name>
</gene>
<evidence type="ECO:0000256" key="6">
    <source>
        <dbReference type="ARBA" id="ARBA00022777"/>
    </source>
</evidence>
<dbReference type="GO" id="GO:0004673">
    <property type="term" value="F:protein histidine kinase activity"/>
    <property type="evidence" value="ECO:0007669"/>
    <property type="project" value="UniProtKB-EC"/>
</dbReference>
<keyword evidence="5" id="KW-0547">Nucleotide-binding</keyword>
<dbReference type="GO" id="GO:0005524">
    <property type="term" value="F:ATP binding"/>
    <property type="evidence" value="ECO:0007669"/>
    <property type="project" value="UniProtKB-KW"/>
</dbReference>
<dbReference type="EMBL" id="LWBS01000253">
    <property type="protein sequence ID" value="OAP93794.1"/>
    <property type="molecule type" value="Genomic_DNA"/>
</dbReference>
<dbReference type="AlphaFoldDB" id="A0A179BRV9"/>
<dbReference type="InterPro" id="IPR005467">
    <property type="entry name" value="His_kinase_dom"/>
</dbReference>
<dbReference type="InterPro" id="IPR035965">
    <property type="entry name" value="PAS-like_dom_sf"/>
</dbReference>
<dbReference type="PANTHER" id="PTHR41523:SF8">
    <property type="entry name" value="ETHYLENE RESPONSE SENSOR PROTEIN"/>
    <property type="match status" value="1"/>
</dbReference>
<dbReference type="PANTHER" id="PTHR41523">
    <property type="entry name" value="TWO-COMPONENT SYSTEM SENSOR PROTEIN"/>
    <property type="match status" value="1"/>
</dbReference>
<name>A0A179BRV9_RHILE</name>
<organism evidence="9">
    <name type="scientific">Rhizobium leguminosarum</name>
    <dbReference type="NCBI Taxonomy" id="384"/>
    <lineage>
        <taxon>Bacteria</taxon>
        <taxon>Pseudomonadati</taxon>
        <taxon>Pseudomonadota</taxon>
        <taxon>Alphaproteobacteria</taxon>
        <taxon>Hyphomicrobiales</taxon>
        <taxon>Rhizobiaceae</taxon>
        <taxon>Rhizobium/Agrobacterium group</taxon>
        <taxon>Rhizobium</taxon>
    </lineage>
</organism>
<dbReference type="Pfam" id="PF02518">
    <property type="entry name" value="HATPase_c"/>
    <property type="match status" value="1"/>
</dbReference>
<dbReference type="SUPFAM" id="SSF55785">
    <property type="entry name" value="PYP-like sensor domain (PAS domain)"/>
    <property type="match status" value="1"/>
</dbReference>
<dbReference type="EC" id="2.7.13.3" evidence="2"/>
<feature type="domain" description="Histidine kinase" evidence="8">
    <location>
        <begin position="150"/>
        <end position="342"/>
    </location>
</feature>
<evidence type="ECO:0000256" key="1">
    <source>
        <dbReference type="ARBA" id="ARBA00000085"/>
    </source>
</evidence>
<proteinExistence type="predicted"/>
<keyword evidence="7" id="KW-0067">ATP-binding</keyword>
<evidence type="ECO:0000259" key="8">
    <source>
        <dbReference type="PROSITE" id="PS50109"/>
    </source>
</evidence>
<dbReference type="SUPFAM" id="SSF55874">
    <property type="entry name" value="ATPase domain of HSP90 chaperone/DNA topoisomerase II/histidine kinase"/>
    <property type="match status" value="1"/>
</dbReference>
<evidence type="ECO:0000256" key="7">
    <source>
        <dbReference type="ARBA" id="ARBA00022840"/>
    </source>
</evidence>
<dbReference type="InterPro" id="IPR036890">
    <property type="entry name" value="HATPase_C_sf"/>
</dbReference>
<evidence type="ECO:0000256" key="3">
    <source>
        <dbReference type="ARBA" id="ARBA00022553"/>
    </source>
</evidence>
<comment type="caution">
    <text evidence="9">The sequence shown here is derived from an EMBL/GenBank/DDBJ whole genome shotgun (WGS) entry which is preliminary data.</text>
</comment>
<evidence type="ECO:0000256" key="4">
    <source>
        <dbReference type="ARBA" id="ARBA00022679"/>
    </source>
</evidence>
<keyword evidence="6 9" id="KW-0418">Kinase</keyword>
<dbReference type="InterPro" id="IPR003594">
    <property type="entry name" value="HATPase_dom"/>
</dbReference>
<comment type="catalytic activity">
    <reaction evidence="1">
        <text>ATP + protein L-histidine = ADP + protein N-phospho-L-histidine.</text>
        <dbReference type="EC" id="2.7.13.3"/>
    </reaction>
</comment>
<accession>A0A179BRV9</accession>